<dbReference type="InterPro" id="IPR032380">
    <property type="entry name" value="PNKP_ligase_dom"/>
</dbReference>
<protein>
    <recommendedName>
        <fullName evidence="1">Polynucleotide kinase-phosphatase ligase domain-containing protein</fullName>
    </recommendedName>
</protein>
<reference evidence="2 3" key="1">
    <citation type="submission" date="2018-08" db="EMBL/GenBank/DDBJ databases">
        <title>Verrucosispora craniellae sp. nov., isolated from a marine sponge in the South China Sea.</title>
        <authorList>
            <person name="Li L."/>
            <person name="Lin H.W."/>
        </authorList>
    </citation>
    <scope>NUCLEOTIDE SEQUENCE [LARGE SCALE GENOMIC DNA]</scope>
    <source>
        <strain evidence="2 3">LHW63014</strain>
    </source>
</reference>
<organism evidence="2 3">
    <name type="scientific">Micromonospora craniellae</name>
    <dbReference type="NCBI Taxonomy" id="2294034"/>
    <lineage>
        <taxon>Bacteria</taxon>
        <taxon>Bacillati</taxon>
        <taxon>Actinomycetota</taxon>
        <taxon>Actinomycetes</taxon>
        <taxon>Micromonosporales</taxon>
        <taxon>Micromonosporaceae</taxon>
        <taxon>Micromonospora</taxon>
    </lineage>
</organism>
<dbReference type="Gene3D" id="3.30.470.30">
    <property type="entry name" value="DNA ligase/mRNA capping enzyme"/>
    <property type="match status" value="1"/>
</dbReference>
<evidence type="ECO:0000313" key="3">
    <source>
        <dbReference type="Proteomes" id="UP000262621"/>
    </source>
</evidence>
<comment type="caution">
    <text evidence="2">The sequence shown here is derived from an EMBL/GenBank/DDBJ whole genome shotgun (WGS) entry which is preliminary data.</text>
</comment>
<dbReference type="EMBL" id="QVFU01000009">
    <property type="protein sequence ID" value="RFS46446.1"/>
    <property type="molecule type" value="Genomic_DNA"/>
</dbReference>
<dbReference type="Proteomes" id="UP000262621">
    <property type="component" value="Unassembled WGS sequence"/>
</dbReference>
<evidence type="ECO:0000313" key="2">
    <source>
        <dbReference type="EMBL" id="RFS46446.1"/>
    </source>
</evidence>
<name>A0A372G0Z2_9ACTN</name>
<sequence length="44" mass="4823">MALREHGLGLAALDALVDGAPLWRRHELVFAILACESEPVDPRL</sequence>
<gene>
    <name evidence="2" type="ORF">D0Q02_11850</name>
</gene>
<proteinExistence type="predicted"/>
<evidence type="ECO:0000259" key="1">
    <source>
        <dbReference type="Pfam" id="PF16542"/>
    </source>
</evidence>
<dbReference type="Pfam" id="PF16542">
    <property type="entry name" value="PNKP_ligase"/>
    <property type="match status" value="1"/>
</dbReference>
<dbReference type="RefSeq" id="WP_117228017.1">
    <property type="nucleotide sequence ID" value="NZ_CP061725.1"/>
</dbReference>
<feature type="domain" description="Polynucleotide kinase-phosphatase ligase" evidence="1">
    <location>
        <begin position="1"/>
        <end position="39"/>
    </location>
</feature>
<keyword evidence="3" id="KW-1185">Reference proteome</keyword>
<accession>A0A372G0Z2</accession>
<dbReference type="AlphaFoldDB" id="A0A372G0Z2"/>